<dbReference type="SUPFAM" id="SSF89550">
    <property type="entry name" value="PHP domain-like"/>
    <property type="match status" value="1"/>
</dbReference>
<gene>
    <name evidence="10" type="ORF">N7509_005850</name>
</gene>
<comment type="catalytic activity">
    <reaction evidence="7 8">
        <text>L-histidinol phosphate + H2O = L-histidinol + phosphate</text>
        <dbReference type="Rhea" id="RHEA:14465"/>
        <dbReference type="ChEBI" id="CHEBI:15377"/>
        <dbReference type="ChEBI" id="CHEBI:43474"/>
        <dbReference type="ChEBI" id="CHEBI:57699"/>
        <dbReference type="ChEBI" id="CHEBI:57980"/>
        <dbReference type="EC" id="3.1.3.15"/>
    </reaction>
</comment>
<keyword evidence="11" id="KW-1185">Reference proteome</keyword>
<evidence type="ECO:0000256" key="2">
    <source>
        <dbReference type="ARBA" id="ARBA00009152"/>
    </source>
</evidence>
<evidence type="ECO:0000256" key="4">
    <source>
        <dbReference type="ARBA" id="ARBA00022605"/>
    </source>
</evidence>
<sequence length="313" mass="35926">MPFSHHSHSGQFCPGHAKDSLEDVIQTAISKKMKVFCLTEHMPRHKEDFYPEEIESGQTEEWHASNEEAYWIEATRLRTKYASQINLIIGFECDWIRPESLSLINRSLTRFPFEFFIGSLHHTLTIPIDYDRPMYDEARERAGGSQEKLFEAYFDEQLDMLQQLRPLVVGHFDLIRLKSDDPERSFTTWPGVWSKVLRNLDFVASYGGILELNGAALRKGMSEPYPKAEICKEFLARGGRFCLSDDSHGVDQISLNFQRVVDFLDSTGISTVHYLQVAETEVQASAPDARFPRTEIGSISVEELKKLEIWQAA</sequence>
<dbReference type="InterPro" id="IPR010140">
    <property type="entry name" value="Histidinol_P_phosphatase_HisJ"/>
</dbReference>
<dbReference type="InterPro" id="IPR016195">
    <property type="entry name" value="Pol/histidinol_Pase-like"/>
</dbReference>
<evidence type="ECO:0000259" key="9">
    <source>
        <dbReference type="Pfam" id="PF02811"/>
    </source>
</evidence>
<organism evidence="10 11">
    <name type="scientific">Penicillium cosmopolitanum</name>
    <dbReference type="NCBI Taxonomy" id="1131564"/>
    <lineage>
        <taxon>Eukaryota</taxon>
        <taxon>Fungi</taxon>
        <taxon>Dikarya</taxon>
        <taxon>Ascomycota</taxon>
        <taxon>Pezizomycotina</taxon>
        <taxon>Eurotiomycetes</taxon>
        <taxon>Eurotiomycetidae</taxon>
        <taxon>Eurotiales</taxon>
        <taxon>Aspergillaceae</taxon>
        <taxon>Penicillium</taxon>
    </lineage>
</organism>
<protein>
    <recommendedName>
        <fullName evidence="3 8">Histidinol-phosphatase</fullName>
        <shortName evidence="8">HolPase</shortName>
        <ecNumber evidence="3 8">3.1.3.15</ecNumber>
    </recommendedName>
</protein>
<comment type="pathway">
    <text evidence="1 8">Amino-acid biosynthesis; L-histidine biosynthesis; L-histidine from 5-phospho-alpha-D-ribose 1-diphosphate: step 8/9.</text>
</comment>
<dbReference type="GO" id="GO:0005737">
    <property type="term" value="C:cytoplasm"/>
    <property type="evidence" value="ECO:0007669"/>
    <property type="project" value="TreeGrafter"/>
</dbReference>
<dbReference type="EMBL" id="JAPZBU010000006">
    <property type="protein sequence ID" value="KAJ5397737.1"/>
    <property type="molecule type" value="Genomic_DNA"/>
</dbReference>
<evidence type="ECO:0000256" key="7">
    <source>
        <dbReference type="ARBA" id="ARBA00049158"/>
    </source>
</evidence>
<evidence type="ECO:0000256" key="1">
    <source>
        <dbReference type="ARBA" id="ARBA00004970"/>
    </source>
</evidence>
<accession>A0A9W9W381</accession>
<dbReference type="Pfam" id="PF02811">
    <property type="entry name" value="PHP"/>
    <property type="match status" value="1"/>
</dbReference>
<evidence type="ECO:0000256" key="8">
    <source>
        <dbReference type="RuleBase" id="RU366003"/>
    </source>
</evidence>
<evidence type="ECO:0000256" key="3">
    <source>
        <dbReference type="ARBA" id="ARBA00013085"/>
    </source>
</evidence>
<dbReference type="GO" id="GO:0004401">
    <property type="term" value="F:histidinol-phosphatase activity"/>
    <property type="evidence" value="ECO:0007669"/>
    <property type="project" value="UniProtKB-UniRule"/>
</dbReference>
<evidence type="ECO:0000313" key="10">
    <source>
        <dbReference type="EMBL" id="KAJ5397737.1"/>
    </source>
</evidence>
<dbReference type="GeneID" id="81369467"/>
<evidence type="ECO:0000313" key="11">
    <source>
        <dbReference type="Proteomes" id="UP001147747"/>
    </source>
</evidence>
<evidence type="ECO:0000256" key="6">
    <source>
        <dbReference type="ARBA" id="ARBA00023102"/>
    </source>
</evidence>
<reference evidence="10" key="2">
    <citation type="journal article" date="2023" name="IMA Fungus">
        <title>Comparative genomic study of the Penicillium genus elucidates a diverse pangenome and 15 lateral gene transfer events.</title>
        <authorList>
            <person name="Petersen C."/>
            <person name="Sorensen T."/>
            <person name="Nielsen M.R."/>
            <person name="Sondergaard T.E."/>
            <person name="Sorensen J.L."/>
            <person name="Fitzpatrick D.A."/>
            <person name="Frisvad J.C."/>
            <person name="Nielsen K.L."/>
        </authorList>
    </citation>
    <scope>NUCLEOTIDE SEQUENCE</scope>
    <source>
        <strain evidence="10">IBT 29677</strain>
    </source>
</reference>
<reference evidence="10" key="1">
    <citation type="submission" date="2022-12" db="EMBL/GenBank/DDBJ databases">
        <authorList>
            <person name="Petersen C."/>
        </authorList>
    </citation>
    <scope>NUCLEOTIDE SEQUENCE</scope>
    <source>
        <strain evidence="10">IBT 29677</strain>
    </source>
</reference>
<dbReference type="NCBIfam" id="TIGR01856">
    <property type="entry name" value="hisJ_fam"/>
    <property type="match status" value="1"/>
</dbReference>
<dbReference type="OrthoDB" id="5957391at2759"/>
<name>A0A9W9W381_9EURO</name>
<keyword evidence="4 8" id="KW-0028">Amino-acid biosynthesis</keyword>
<feature type="domain" description="PHP" evidence="9">
    <location>
        <begin position="5"/>
        <end position="213"/>
    </location>
</feature>
<dbReference type="InterPro" id="IPR004013">
    <property type="entry name" value="PHP_dom"/>
</dbReference>
<dbReference type="FunFam" id="3.20.20.140:FF:000059">
    <property type="entry name" value="Histidinol-phosphatase"/>
    <property type="match status" value="1"/>
</dbReference>
<evidence type="ECO:0000256" key="5">
    <source>
        <dbReference type="ARBA" id="ARBA00022801"/>
    </source>
</evidence>
<dbReference type="AlphaFoldDB" id="A0A9W9W381"/>
<comment type="caution">
    <text evidence="10">The sequence shown here is derived from an EMBL/GenBank/DDBJ whole genome shotgun (WGS) entry which is preliminary data.</text>
</comment>
<dbReference type="PANTHER" id="PTHR21039">
    <property type="entry name" value="HISTIDINOL PHOSPHATASE-RELATED"/>
    <property type="match status" value="1"/>
</dbReference>
<dbReference type="RefSeq" id="XP_056489789.1">
    <property type="nucleotide sequence ID" value="XM_056630487.1"/>
</dbReference>
<keyword evidence="5 8" id="KW-0378">Hydrolase</keyword>
<dbReference type="PANTHER" id="PTHR21039:SF0">
    <property type="entry name" value="HISTIDINOL-PHOSPHATASE"/>
    <property type="match status" value="1"/>
</dbReference>
<dbReference type="Gene3D" id="3.20.20.140">
    <property type="entry name" value="Metal-dependent hydrolases"/>
    <property type="match status" value="1"/>
</dbReference>
<dbReference type="EC" id="3.1.3.15" evidence="3 8"/>
<keyword evidence="6 8" id="KW-0368">Histidine biosynthesis</keyword>
<dbReference type="Proteomes" id="UP001147747">
    <property type="component" value="Unassembled WGS sequence"/>
</dbReference>
<proteinExistence type="inferred from homology"/>
<dbReference type="GO" id="GO:0000105">
    <property type="term" value="P:L-histidine biosynthetic process"/>
    <property type="evidence" value="ECO:0007669"/>
    <property type="project" value="UniProtKB-UniRule"/>
</dbReference>
<comment type="similarity">
    <text evidence="2 8">Belongs to the PHP hydrolase family. HisK subfamily.</text>
</comment>
<dbReference type="CDD" id="cd12110">
    <property type="entry name" value="PHP_HisPPase_Hisj_like"/>
    <property type="match status" value="1"/>
</dbReference>